<evidence type="ECO:0000259" key="2">
    <source>
        <dbReference type="Pfam" id="PF19413"/>
    </source>
</evidence>
<feature type="domain" description="YaiO beta-barrel" evidence="2">
    <location>
        <begin position="176"/>
        <end position="345"/>
    </location>
</feature>
<evidence type="ECO:0000256" key="1">
    <source>
        <dbReference type="SAM" id="SignalP"/>
    </source>
</evidence>
<accession>A0AA49JFI9</accession>
<dbReference type="SUPFAM" id="SSF48452">
    <property type="entry name" value="TPR-like"/>
    <property type="match status" value="1"/>
</dbReference>
<keyword evidence="1" id="KW-0732">Signal</keyword>
<dbReference type="InterPro" id="IPR030887">
    <property type="entry name" value="Beta-barrel_YaiO"/>
</dbReference>
<dbReference type="InterPro" id="IPR011990">
    <property type="entry name" value="TPR-like_helical_dom_sf"/>
</dbReference>
<organism evidence="3">
    <name type="scientific">Roseihalotalea indica</name>
    <dbReference type="NCBI Taxonomy" id="2867963"/>
    <lineage>
        <taxon>Bacteria</taxon>
        <taxon>Pseudomonadati</taxon>
        <taxon>Bacteroidota</taxon>
        <taxon>Cytophagia</taxon>
        <taxon>Cytophagales</taxon>
        <taxon>Catalimonadaceae</taxon>
        <taxon>Roseihalotalea</taxon>
    </lineage>
</organism>
<feature type="chain" id="PRO_5041245161" evidence="1">
    <location>
        <begin position="24"/>
        <end position="407"/>
    </location>
</feature>
<dbReference type="Pfam" id="PF19413">
    <property type="entry name" value="YaiO"/>
    <property type="match status" value="1"/>
</dbReference>
<reference evidence="3" key="1">
    <citation type="journal article" date="2023" name="Comput. Struct. Biotechnol. J.">
        <title>Discovery of a novel marine Bacteroidetes with a rich repertoire of carbohydrate-active enzymes.</title>
        <authorList>
            <person name="Chen B."/>
            <person name="Liu G."/>
            <person name="Chen Q."/>
            <person name="Wang H."/>
            <person name="Liu L."/>
            <person name="Tang K."/>
        </authorList>
    </citation>
    <scope>NUCLEOTIDE SEQUENCE</scope>
    <source>
        <strain evidence="3">TK19036</strain>
    </source>
</reference>
<name>A0AA49JFI9_9BACT</name>
<dbReference type="NCBIfam" id="TIGR04390">
    <property type="entry name" value="OMP_YaiO_dom"/>
    <property type="match status" value="1"/>
</dbReference>
<feature type="signal peptide" evidence="1">
    <location>
        <begin position="1"/>
        <end position="23"/>
    </location>
</feature>
<dbReference type="Pfam" id="PF13432">
    <property type="entry name" value="TPR_16"/>
    <property type="match status" value="1"/>
</dbReference>
<sequence length="407" mass="46803">MKKGGIFFLFLTISVFSFCPRLAAQEINVDSLYTKAQTQAYARQFDASIANLRDLLANNPEHYDAHLLLCSVYSWKEDYDLARTAYQVLLSRYPTVEVYQGAVRVEVWDRAWESALSLVNQGLNNYSTDDPLKLLKAQILAHLNNTEEAIALLENDVTPSPQADSLLASINRLNAKHTVRIGYYHAYFDKVFTPWHLGSIEYQRRTNIGPIIGRVNMARMFDQTGRQVEIDAYPKLASRTYAYLNFGVSDHTVFPKVRWGAEIFQGFRSGLEISGGLRALYFEPPSVYVYTAQVAHHASSHWISARAFLTSLQTTRTAAGSFAYRQYLQNSDHYFTLYADYGNTPLQVVSLPEVMSIITRRAAVDYVHPFMNRMLLVRLLAEYRFETYQEQREINRWGFGIRLEKRF</sequence>
<reference evidence="3" key="2">
    <citation type="journal article" date="2024" name="Antonie Van Leeuwenhoek">
        <title>Roseihalotalea indica gen. nov., sp. nov., a halophilic Bacteroidetes from mesopelagic Southwest Indian Ocean with higher carbohydrate metabolic potential.</title>
        <authorList>
            <person name="Chen B."/>
            <person name="Zhang M."/>
            <person name="Lin D."/>
            <person name="Ye J."/>
            <person name="Tang K."/>
        </authorList>
    </citation>
    <scope>NUCLEOTIDE SEQUENCE</scope>
    <source>
        <strain evidence="3">TK19036</strain>
    </source>
</reference>
<protein>
    <submittedName>
        <fullName evidence="3">YaiO family outer membrane beta-barrel protein</fullName>
    </submittedName>
</protein>
<evidence type="ECO:0000313" key="3">
    <source>
        <dbReference type="EMBL" id="WKN39338.1"/>
    </source>
</evidence>
<gene>
    <name evidence="3" type="ORF">K4G66_11615</name>
</gene>
<proteinExistence type="predicted"/>
<dbReference type="Gene3D" id="1.25.40.10">
    <property type="entry name" value="Tetratricopeptide repeat domain"/>
    <property type="match status" value="1"/>
</dbReference>
<dbReference type="AlphaFoldDB" id="A0AA49JFI9"/>
<dbReference type="EMBL" id="CP120682">
    <property type="protein sequence ID" value="WKN39338.1"/>
    <property type="molecule type" value="Genomic_DNA"/>
</dbReference>